<feature type="transmembrane region" description="Helical" evidence="8">
    <location>
        <begin position="45"/>
        <end position="70"/>
    </location>
</feature>
<evidence type="ECO:0000256" key="1">
    <source>
        <dbReference type="ARBA" id="ARBA00004651"/>
    </source>
</evidence>
<protein>
    <submittedName>
        <fullName evidence="9">Rod shape-determining protein MreD</fullName>
    </submittedName>
</protein>
<keyword evidence="4 8" id="KW-0812">Transmembrane</keyword>
<dbReference type="InterPro" id="IPR007227">
    <property type="entry name" value="Cell_shape_determining_MreD"/>
</dbReference>
<keyword evidence="7 8" id="KW-0472">Membrane</keyword>
<evidence type="ECO:0000256" key="8">
    <source>
        <dbReference type="SAM" id="Phobius"/>
    </source>
</evidence>
<keyword evidence="5" id="KW-0133">Cell shape</keyword>
<dbReference type="GO" id="GO:0005886">
    <property type="term" value="C:plasma membrane"/>
    <property type="evidence" value="ECO:0007669"/>
    <property type="project" value="UniProtKB-SubCell"/>
</dbReference>
<evidence type="ECO:0000313" key="10">
    <source>
        <dbReference type="Proteomes" id="UP000249417"/>
    </source>
</evidence>
<sequence length="182" mass="20685">MSQFLPYDFVTWAMRLLLAQGVILLFLLLNVVSFSMPHAGDFKPFFLLMAVYYWAIYRPTVMPVAYTFILGLIMDLLMNIPAGLSSLLFVGLQTIVRRSRLFLMGQPYIMVWLGFAIMSVVYTLSFWFLMSLRDFHFLPLASLLQMLVAALLSVLLFPLASLVLQAVHRVLPVTANPMRVVG</sequence>
<keyword evidence="6 8" id="KW-1133">Transmembrane helix</keyword>
<gene>
    <name evidence="9" type="primary">mreD</name>
    <name evidence="9" type="ORF">DI551_00995</name>
</gene>
<comment type="subcellular location">
    <subcellularLocation>
        <location evidence="1">Cell membrane</location>
        <topology evidence="1">Multi-pass membrane protein</topology>
    </subcellularLocation>
</comment>
<keyword evidence="3" id="KW-1003">Cell membrane</keyword>
<dbReference type="EMBL" id="QFQB01000003">
    <property type="protein sequence ID" value="PZQ48691.1"/>
    <property type="molecule type" value="Genomic_DNA"/>
</dbReference>
<evidence type="ECO:0000313" key="9">
    <source>
        <dbReference type="EMBL" id="PZQ48691.1"/>
    </source>
</evidence>
<reference evidence="9 10" key="1">
    <citation type="submission" date="2017-08" db="EMBL/GenBank/DDBJ databases">
        <title>Infants hospitalized years apart are colonized by the same room-sourced microbial strains.</title>
        <authorList>
            <person name="Brooks B."/>
            <person name="Olm M.R."/>
            <person name="Firek B.A."/>
            <person name="Baker R."/>
            <person name="Thomas B.C."/>
            <person name="Morowitz M.J."/>
            <person name="Banfield J.F."/>
        </authorList>
    </citation>
    <scope>NUCLEOTIDE SEQUENCE [LARGE SCALE GENOMIC DNA]</scope>
    <source>
        <strain evidence="9">S2_005_002_R2_29</strain>
    </source>
</reference>
<comment type="similarity">
    <text evidence="2">Belongs to the MreD family.</text>
</comment>
<feature type="transmembrane region" description="Helical" evidence="8">
    <location>
        <begin position="76"/>
        <end position="96"/>
    </location>
</feature>
<dbReference type="Proteomes" id="UP000249417">
    <property type="component" value="Unassembled WGS sequence"/>
</dbReference>
<comment type="caution">
    <text evidence="9">The sequence shown here is derived from an EMBL/GenBank/DDBJ whole genome shotgun (WGS) entry which is preliminary data.</text>
</comment>
<feature type="transmembrane region" description="Helical" evidence="8">
    <location>
        <begin position="108"/>
        <end position="130"/>
    </location>
</feature>
<dbReference type="NCBIfam" id="TIGR03426">
    <property type="entry name" value="shape_MreD"/>
    <property type="match status" value="1"/>
</dbReference>
<evidence type="ECO:0000256" key="6">
    <source>
        <dbReference type="ARBA" id="ARBA00022989"/>
    </source>
</evidence>
<evidence type="ECO:0000256" key="3">
    <source>
        <dbReference type="ARBA" id="ARBA00022475"/>
    </source>
</evidence>
<evidence type="ECO:0000256" key="4">
    <source>
        <dbReference type="ARBA" id="ARBA00022692"/>
    </source>
</evidence>
<evidence type="ECO:0000256" key="7">
    <source>
        <dbReference type="ARBA" id="ARBA00023136"/>
    </source>
</evidence>
<evidence type="ECO:0000256" key="5">
    <source>
        <dbReference type="ARBA" id="ARBA00022960"/>
    </source>
</evidence>
<dbReference type="GO" id="GO:0008360">
    <property type="term" value="P:regulation of cell shape"/>
    <property type="evidence" value="ECO:0007669"/>
    <property type="project" value="UniProtKB-KW"/>
</dbReference>
<dbReference type="AlphaFoldDB" id="A0A2W5N5B5"/>
<name>A0A2W5N5B5_9BACT</name>
<organism evidence="9 10">
    <name type="scientific">Micavibrio aeruginosavorus</name>
    <dbReference type="NCBI Taxonomy" id="349221"/>
    <lineage>
        <taxon>Bacteria</taxon>
        <taxon>Pseudomonadati</taxon>
        <taxon>Bdellovibrionota</taxon>
        <taxon>Bdellovibrionia</taxon>
        <taxon>Bdellovibrionales</taxon>
        <taxon>Pseudobdellovibrionaceae</taxon>
        <taxon>Micavibrio</taxon>
    </lineage>
</organism>
<feature type="transmembrane region" description="Helical" evidence="8">
    <location>
        <begin position="142"/>
        <end position="164"/>
    </location>
</feature>
<proteinExistence type="inferred from homology"/>
<accession>A0A2W5N5B5</accession>
<dbReference type="Pfam" id="PF04093">
    <property type="entry name" value="MreD"/>
    <property type="match status" value="1"/>
</dbReference>
<feature type="transmembrane region" description="Helical" evidence="8">
    <location>
        <begin position="12"/>
        <end position="33"/>
    </location>
</feature>
<evidence type="ECO:0000256" key="2">
    <source>
        <dbReference type="ARBA" id="ARBA00007776"/>
    </source>
</evidence>